<feature type="domain" description="DNA-3-methyladenine glycosylase AlkA N-terminal" evidence="6">
    <location>
        <begin position="8"/>
        <end position="127"/>
    </location>
</feature>
<comment type="catalytic activity">
    <reaction evidence="1">
        <text>Hydrolysis of alkylated DNA, releasing 3-methyladenine, 3-methylguanine, 7-methylguanine and 7-methyladenine.</text>
        <dbReference type="EC" id="3.2.2.21"/>
    </reaction>
</comment>
<dbReference type="RefSeq" id="WP_004237951.1">
    <property type="nucleotide sequence ID" value="NZ_BFCJ01000125.1"/>
</dbReference>
<keyword evidence="3" id="KW-0227">DNA damage</keyword>
<dbReference type="EMBL" id="PKLF01000013">
    <property type="protein sequence ID" value="MBE8613683.1"/>
    <property type="molecule type" value="Genomic_DNA"/>
</dbReference>
<reference evidence="8" key="2">
    <citation type="submission" date="2023-02" db="EMBL/GenBank/DDBJ databases">
        <title>Detection, antimicrobial susceptibility and genomic characterization of NDM-producing species of Morganellaceae, Yersiniaceae, and Enterobacteriaceae other than Klebsiella.</title>
        <authorList>
            <person name="Camargo C.H."/>
            <person name="Sacchi C.T."/>
            <person name="Campos K.R."/>
        </authorList>
    </citation>
    <scope>NUCLEOTIDE SEQUENCE</scope>
    <source>
        <strain evidence="8">1189_21</strain>
    </source>
</reference>
<accession>A0A2C5TQT4</accession>
<dbReference type="InterPro" id="IPR010316">
    <property type="entry name" value="AlkA_N"/>
</dbReference>
<dbReference type="GO" id="GO:0006307">
    <property type="term" value="P:DNA alkylation repair"/>
    <property type="evidence" value="ECO:0007669"/>
    <property type="project" value="TreeGrafter"/>
</dbReference>
<dbReference type="Gene3D" id="1.10.1670.40">
    <property type="match status" value="1"/>
</dbReference>
<evidence type="ECO:0000313" key="7">
    <source>
        <dbReference type="EMBL" id="MBE8613683.1"/>
    </source>
</evidence>
<dbReference type="GO" id="GO:0006285">
    <property type="term" value="P:base-excision repair, AP site formation"/>
    <property type="evidence" value="ECO:0007669"/>
    <property type="project" value="TreeGrafter"/>
</dbReference>
<protein>
    <recommendedName>
        <fullName evidence="2">DNA-3-methyladenine glycosylase II</fullName>
        <ecNumber evidence="2">3.2.2.21</ecNumber>
    </recommendedName>
</protein>
<dbReference type="InterPro" id="IPR011257">
    <property type="entry name" value="DNA_glycosylase"/>
</dbReference>
<evidence type="ECO:0000256" key="2">
    <source>
        <dbReference type="ARBA" id="ARBA00012000"/>
    </source>
</evidence>
<reference evidence="7" key="1">
    <citation type="submission" date="2017-12" db="EMBL/GenBank/DDBJ databases">
        <title>Genome sequencing and analysis.</title>
        <authorList>
            <person name="Huang Y.-T."/>
        </authorList>
    </citation>
    <scope>NUCLEOTIDE SEQUENCE</scope>
    <source>
        <strain evidence="7">VGH116</strain>
    </source>
</reference>
<dbReference type="SMART" id="SM01009">
    <property type="entry name" value="AlkA_N"/>
    <property type="match status" value="1"/>
</dbReference>
<dbReference type="GO" id="GO:0032131">
    <property type="term" value="F:alkylated DNA binding"/>
    <property type="evidence" value="ECO:0007669"/>
    <property type="project" value="TreeGrafter"/>
</dbReference>
<dbReference type="EMBL" id="JAPKIY010000001">
    <property type="protein sequence ID" value="MDS0896418.1"/>
    <property type="molecule type" value="Genomic_DNA"/>
</dbReference>
<dbReference type="InterPro" id="IPR003265">
    <property type="entry name" value="HhH-GPD_domain"/>
</dbReference>
<dbReference type="Pfam" id="PF00730">
    <property type="entry name" value="HhH-GPD"/>
    <property type="match status" value="1"/>
</dbReference>
<dbReference type="SUPFAM" id="SSF48150">
    <property type="entry name" value="DNA-glycosylase"/>
    <property type="match status" value="1"/>
</dbReference>
<dbReference type="InterPro" id="IPR051912">
    <property type="entry name" value="Alkylbase_DNA_Glycosylase/TA"/>
</dbReference>
<evidence type="ECO:0000256" key="1">
    <source>
        <dbReference type="ARBA" id="ARBA00000086"/>
    </source>
</evidence>
<organism evidence="7 9">
    <name type="scientific">Morganella morganii</name>
    <name type="common">Proteus morganii</name>
    <dbReference type="NCBI Taxonomy" id="582"/>
    <lineage>
        <taxon>Bacteria</taxon>
        <taxon>Pseudomonadati</taxon>
        <taxon>Pseudomonadota</taxon>
        <taxon>Gammaproteobacteria</taxon>
        <taxon>Enterobacterales</taxon>
        <taxon>Morganellaceae</taxon>
        <taxon>Morganella</taxon>
    </lineage>
</organism>
<dbReference type="PANTHER" id="PTHR43003">
    <property type="entry name" value="DNA-3-METHYLADENINE GLYCOSYLASE"/>
    <property type="match status" value="1"/>
</dbReference>
<evidence type="ECO:0000313" key="9">
    <source>
        <dbReference type="Proteomes" id="UP000650477"/>
    </source>
</evidence>
<proteinExistence type="predicted"/>
<dbReference type="Gene3D" id="1.10.340.30">
    <property type="entry name" value="Hypothetical protein, domain 2"/>
    <property type="match status" value="1"/>
</dbReference>
<dbReference type="AlphaFoldDB" id="A0A2C5TQT4"/>
<evidence type="ECO:0000256" key="3">
    <source>
        <dbReference type="ARBA" id="ARBA00022763"/>
    </source>
</evidence>
<evidence type="ECO:0000313" key="8">
    <source>
        <dbReference type="EMBL" id="MDS0896418.1"/>
    </source>
</evidence>
<evidence type="ECO:0000259" key="5">
    <source>
        <dbReference type="SMART" id="SM00478"/>
    </source>
</evidence>
<dbReference type="PANTHER" id="PTHR43003:SF13">
    <property type="entry name" value="DNA-3-METHYLADENINE GLYCOSYLASE 2"/>
    <property type="match status" value="1"/>
</dbReference>
<dbReference type="Proteomes" id="UP001182247">
    <property type="component" value="Unassembled WGS sequence"/>
</dbReference>
<dbReference type="Proteomes" id="UP000650477">
    <property type="component" value="Unassembled WGS sequence"/>
</dbReference>
<keyword evidence="4" id="KW-0234">DNA repair</keyword>
<dbReference type="GO" id="GO:0005737">
    <property type="term" value="C:cytoplasm"/>
    <property type="evidence" value="ECO:0007669"/>
    <property type="project" value="TreeGrafter"/>
</dbReference>
<dbReference type="GO" id="GO:0043916">
    <property type="term" value="F:DNA-7-methylguanine glycosylase activity"/>
    <property type="evidence" value="ECO:0007669"/>
    <property type="project" value="TreeGrafter"/>
</dbReference>
<sequence length="303" mass="33539">MNNNKNLTITVPLPEPYHTADFLAFHLRDNHHVAEEVTENRVMKGICLHGHPALLTLEISSGEARVTLSTDGPGPLPEDEARMQHLARHMLGLIQPVEEFETQYQDHPLAGPLIRQQKGLRIYQSATPFEAINWAIIGQQISVQAAISIRRRLIQHIGLRHSSGLWCYPDAAHILQTDFDGLRSCGFSVGKANALLALSEQLESGALVLPDVVTPENADAVSASLTAIKGIGTWTVSYALLRGFNYLNGSLHGDVAVRRNLQRLLARDEKITADETQEWLADFAPWRALMAAHLWRLESAAGY</sequence>
<comment type="caution">
    <text evidence="7">The sequence shown here is derived from an EMBL/GenBank/DDBJ whole genome shotgun (WGS) entry which is preliminary data.</text>
</comment>
<evidence type="ECO:0000259" key="6">
    <source>
        <dbReference type="SMART" id="SM01009"/>
    </source>
</evidence>
<gene>
    <name evidence="7" type="ORF">CYG68_14930</name>
    <name evidence="8" type="ORF">OSC06_00420</name>
</gene>
<dbReference type="GeneID" id="93358755"/>
<dbReference type="GO" id="GO:0008725">
    <property type="term" value="F:DNA-3-methyladenine glycosylase activity"/>
    <property type="evidence" value="ECO:0007669"/>
    <property type="project" value="TreeGrafter"/>
</dbReference>
<name>A0A2C5TQT4_MORMO</name>
<dbReference type="EC" id="3.2.2.21" evidence="2"/>
<dbReference type="GO" id="GO:0032993">
    <property type="term" value="C:protein-DNA complex"/>
    <property type="evidence" value="ECO:0007669"/>
    <property type="project" value="TreeGrafter"/>
</dbReference>
<evidence type="ECO:0000256" key="4">
    <source>
        <dbReference type="ARBA" id="ARBA00023204"/>
    </source>
</evidence>
<feature type="domain" description="HhH-GPD" evidence="5">
    <location>
        <begin position="137"/>
        <end position="299"/>
    </location>
</feature>
<dbReference type="SMART" id="SM00478">
    <property type="entry name" value="ENDO3c"/>
    <property type="match status" value="1"/>
</dbReference>
<dbReference type="CDD" id="cd00056">
    <property type="entry name" value="ENDO3c"/>
    <property type="match status" value="1"/>
</dbReference>